<evidence type="ECO:0000256" key="1">
    <source>
        <dbReference type="SAM" id="MobiDB-lite"/>
    </source>
</evidence>
<feature type="compositionally biased region" description="Low complexity" evidence="1">
    <location>
        <begin position="76"/>
        <end position="90"/>
    </location>
</feature>
<evidence type="ECO:0000313" key="3">
    <source>
        <dbReference type="Proteomes" id="UP001140560"/>
    </source>
</evidence>
<accession>A0A9W9CPJ2</accession>
<gene>
    <name evidence="2" type="ORF">N0V83_001994</name>
</gene>
<feature type="region of interest" description="Disordered" evidence="1">
    <location>
        <begin position="1"/>
        <end position="22"/>
    </location>
</feature>
<protein>
    <submittedName>
        <fullName evidence="2">Uncharacterized protein</fullName>
    </submittedName>
</protein>
<reference evidence="2" key="1">
    <citation type="submission" date="2022-10" db="EMBL/GenBank/DDBJ databases">
        <title>Tapping the CABI collections for fungal endophytes: first genome assemblies for Collariella, Neodidymelliopsis, Ascochyta clinopodiicola, Didymella pomorum, Didymosphaeria variabile, Neocosmospora piperis and Neocucurbitaria cava.</title>
        <authorList>
            <person name="Hill R."/>
        </authorList>
    </citation>
    <scope>NUCLEOTIDE SEQUENCE</scope>
    <source>
        <strain evidence="2">IMI 356814</strain>
    </source>
</reference>
<feature type="region of interest" description="Disordered" evidence="1">
    <location>
        <begin position="426"/>
        <end position="446"/>
    </location>
</feature>
<evidence type="ECO:0000313" key="2">
    <source>
        <dbReference type="EMBL" id="KAJ4374916.1"/>
    </source>
</evidence>
<sequence>MPPSFTFWKPSNADDQSRSPLLLNDDDAVVSKNLRSDAAAMPATQRTAVLDLDPGTEDSGVFFFDEADFQPPTKPAVPAASAAAVPLQSLPLPPPSLEEPQASSCPIPAVGGEKLAPATRRDRDSAVYLSEDEIPSSKGQTPSLAPSDPPTTCLRTPPFPPLKCTPSTHSSSSPLQRTDSHARRLRRPADLHLLTSKPATVDDTSKQPPPAPPRSELEQRYDLIRNSKSHSTKATNLRSPTELLRERLNLSPKKHKHEEKVRIFTPPSMGKKKSSANGGGGCLMPSPGGQSPEAFRSTSIRARTEAGGRPAWWCKFDKLVVFDGIDVDTNGKGDEPTFRTRTSKGLSIARRRGSQETIVIPMDCAHCQVMLNRVEWKYDVRVCKRGVCWECRARCRWEVEQERHQKKQEQEEEESTSGLDAVAAITRSQASRDRADSVLQDEQVHGGDEELLARKVGIEEQGRKGKGTIEVVGGIDERLESLRMGN</sequence>
<name>A0A9W9CPJ2_9PLEO</name>
<organism evidence="2 3">
    <name type="scientific">Neocucurbitaria cava</name>
    <dbReference type="NCBI Taxonomy" id="798079"/>
    <lineage>
        <taxon>Eukaryota</taxon>
        <taxon>Fungi</taxon>
        <taxon>Dikarya</taxon>
        <taxon>Ascomycota</taxon>
        <taxon>Pezizomycotina</taxon>
        <taxon>Dothideomycetes</taxon>
        <taxon>Pleosporomycetidae</taxon>
        <taxon>Pleosporales</taxon>
        <taxon>Pleosporineae</taxon>
        <taxon>Cucurbitariaceae</taxon>
        <taxon>Neocucurbitaria</taxon>
    </lineage>
</organism>
<feature type="compositionally biased region" description="Basic and acidic residues" evidence="1">
    <location>
        <begin position="430"/>
        <end position="446"/>
    </location>
</feature>
<feature type="compositionally biased region" description="Polar residues" evidence="1">
    <location>
        <begin position="165"/>
        <end position="177"/>
    </location>
</feature>
<feature type="region of interest" description="Disordered" evidence="1">
    <location>
        <begin position="70"/>
        <end position="219"/>
    </location>
</feature>
<comment type="caution">
    <text evidence="2">The sequence shown here is derived from an EMBL/GenBank/DDBJ whole genome shotgun (WGS) entry which is preliminary data.</text>
</comment>
<dbReference type="Proteomes" id="UP001140560">
    <property type="component" value="Unassembled WGS sequence"/>
</dbReference>
<proteinExistence type="predicted"/>
<dbReference type="EMBL" id="JAPEUY010000003">
    <property type="protein sequence ID" value="KAJ4374916.1"/>
    <property type="molecule type" value="Genomic_DNA"/>
</dbReference>
<keyword evidence="3" id="KW-1185">Reference proteome</keyword>
<dbReference type="OrthoDB" id="3944493at2759"/>
<feature type="compositionally biased region" description="Basic and acidic residues" evidence="1">
    <location>
        <begin position="178"/>
        <end position="190"/>
    </location>
</feature>
<dbReference type="AlphaFoldDB" id="A0A9W9CPJ2"/>